<evidence type="ECO:0000256" key="1">
    <source>
        <dbReference type="ARBA" id="ARBA00006700"/>
    </source>
</evidence>
<proteinExistence type="inferred from homology"/>
<evidence type="ECO:0000256" key="5">
    <source>
        <dbReference type="ARBA" id="ARBA00023274"/>
    </source>
</evidence>
<dbReference type="InterPro" id="IPR012677">
    <property type="entry name" value="Nucleotide-bd_a/b_plait_sf"/>
</dbReference>
<dbReference type="GO" id="GO:0022625">
    <property type="term" value="C:cytosolic large ribosomal subunit"/>
    <property type="evidence" value="ECO:0007669"/>
    <property type="project" value="EnsemblFungi"/>
</dbReference>
<dbReference type="InterPro" id="IPR005633">
    <property type="entry name" value="Ribosomal_uL23_N"/>
</dbReference>
<dbReference type="InParanoid" id="A0A0L0HVC6"/>
<dbReference type="Pfam" id="PF00276">
    <property type="entry name" value="Ribosomal_L23"/>
    <property type="match status" value="1"/>
</dbReference>
<dbReference type="InterPro" id="IPR012678">
    <property type="entry name" value="Ribosomal_uL23/eL15/eS24_sf"/>
</dbReference>
<gene>
    <name evidence="9" type="ORF">SPPG_00717</name>
</gene>
<keyword evidence="4 6" id="KW-0689">Ribosomal protein</keyword>
<feature type="compositionally biased region" description="Low complexity" evidence="7">
    <location>
        <begin position="1"/>
        <end position="23"/>
    </location>
</feature>
<evidence type="ECO:0000313" key="10">
    <source>
        <dbReference type="Proteomes" id="UP000053201"/>
    </source>
</evidence>
<dbReference type="RefSeq" id="XP_016613076.1">
    <property type="nucleotide sequence ID" value="XM_016749045.1"/>
</dbReference>
<keyword evidence="10" id="KW-1185">Reference proteome</keyword>
<dbReference type="NCBIfam" id="NF011118">
    <property type="entry name" value="PRK14548.1"/>
    <property type="match status" value="1"/>
</dbReference>
<dbReference type="InterPro" id="IPR001014">
    <property type="entry name" value="Ribosomal_uL23_CS"/>
</dbReference>
<dbReference type="GO" id="GO:0030687">
    <property type="term" value="C:preribosome, large subunit precursor"/>
    <property type="evidence" value="ECO:0007669"/>
    <property type="project" value="EnsemblFungi"/>
</dbReference>
<feature type="region of interest" description="Disordered" evidence="7">
    <location>
        <begin position="1"/>
        <end position="39"/>
    </location>
</feature>
<reference evidence="9 10" key="1">
    <citation type="submission" date="2009-08" db="EMBL/GenBank/DDBJ databases">
        <title>The Genome Sequence of Spizellomyces punctatus strain DAOM BR117.</title>
        <authorList>
            <consortium name="The Broad Institute Genome Sequencing Platform"/>
            <person name="Russ C."/>
            <person name="Cuomo C."/>
            <person name="Shea T."/>
            <person name="Young S.K."/>
            <person name="Zeng Q."/>
            <person name="Koehrsen M."/>
            <person name="Haas B."/>
            <person name="Borodovsky M."/>
            <person name="Guigo R."/>
            <person name="Alvarado L."/>
            <person name="Berlin A."/>
            <person name="Bochicchio J."/>
            <person name="Borenstein D."/>
            <person name="Chapman S."/>
            <person name="Chen Z."/>
            <person name="Engels R."/>
            <person name="Freedman E."/>
            <person name="Gellesch M."/>
            <person name="Goldberg J."/>
            <person name="Griggs A."/>
            <person name="Gujja S."/>
            <person name="Heiman D."/>
            <person name="Hepburn T."/>
            <person name="Howarth C."/>
            <person name="Jen D."/>
            <person name="Larson L."/>
            <person name="Lewis B."/>
            <person name="Mehta T."/>
            <person name="Park D."/>
            <person name="Pearson M."/>
            <person name="Roberts A."/>
            <person name="Saif S."/>
            <person name="Shenoy N."/>
            <person name="Sisk P."/>
            <person name="Stolte C."/>
            <person name="Sykes S."/>
            <person name="Thomson T."/>
            <person name="Walk T."/>
            <person name="White J."/>
            <person name="Yandava C."/>
            <person name="Burger G."/>
            <person name="Gray M.W."/>
            <person name="Holland P.W.H."/>
            <person name="King N."/>
            <person name="Lang F.B.F."/>
            <person name="Roger A.J."/>
            <person name="Ruiz-Trillo I."/>
            <person name="Lander E."/>
            <person name="Nusbaum C."/>
        </authorList>
    </citation>
    <scope>NUCLEOTIDE SEQUENCE [LARGE SCALE GENOMIC DNA]</scope>
    <source>
        <strain evidence="9 10">DAOM BR117</strain>
    </source>
</reference>
<comment type="similarity">
    <text evidence="1 6">Belongs to the universal ribosomal protein uL23 family.</text>
</comment>
<sequence>MAPKAATKAKATPAAAKAQAAKKAALKGTGGKRVHKVRTGTHFYRPKTLKLARQPKYPRRSVPRAPELDQYKIVQYPLNTESAMKKIEENNTLVFICDVRSNKRQIKEAVKRLYDVDASKINTLIRPDGTKKAYVRLSADIDALDVANKIGFI</sequence>
<feature type="domain" description="Large ribosomal subunit protein uL23 N-terminal" evidence="8">
    <location>
        <begin position="14"/>
        <end position="64"/>
    </location>
</feature>
<keyword evidence="3" id="KW-0694">RNA-binding</keyword>
<dbReference type="GeneID" id="27684427"/>
<dbReference type="Gene3D" id="3.30.70.330">
    <property type="match status" value="1"/>
</dbReference>
<dbReference type="InterPro" id="IPR013025">
    <property type="entry name" value="Ribosomal_uL23-like"/>
</dbReference>
<dbReference type="Pfam" id="PF03939">
    <property type="entry name" value="Ribosomal_L23eN"/>
    <property type="match status" value="1"/>
</dbReference>
<dbReference type="OrthoDB" id="1267328at2759"/>
<evidence type="ECO:0000256" key="3">
    <source>
        <dbReference type="ARBA" id="ARBA00022884"/>
    </source>
</evidence>
<dbReference type="eggNOG" id="KOG1751">
    <property type="taxonomic scope" value="Eukaryota"/>
</dbReference>
<dbReference type="EMBL" id="KQ257450">
    <property type="protein sequence ID" value="KND05037.1"/>
    <property type="molecule type" value="Genomic_DNA"/>
</dbReference>
<evidence type="ECO:0000256" key="6">
    <source>
        <dbReference type="RuleBase" id="RU003934"/>
    </source>
</evidence>
<dbReference type="STRING" id="645134.A0A0L0HVC6"/>
<dbReference type="Proteomes" id="UP000053201">
    <property type="component" value="Unassembled WGS sequence"/>
</dbReference>
<feature type="compositionally biased region" description="Basic residues" evidence="7">
    <location>
        <begin position="30"/>
        <end position="39"/>
    </location>
</feature>
<organism evidence="9 10">
    <name type="scientific">Spizellomyces punctatus (strain DAOM BR117)</name>
    <dbReference type="NCBI Taxonomy" id="645134"/>
    <lineage>
        <taxon>Eukaryota</taxon>
        <taxon>Fungi</taxon>
        <taxon>Fungi incertae sedis</taxon>
        <taxon>Chytridiomycota</taxon>
        <taxon>Chytridiomycota incertae sedis</taxon>
        <taxon>Chytridiomycetes</taxon>
        <taxon>Spizellomycetales</taxon>
        <taxon>Spizellomycetaceae</taxon>
        <taxon>Spizellomyces</taxon>
    </lineage>
</organism>
<evidence type="ECO:0000256" key="7">
    <source>
        <dbReference type="SAM" id="MobiDB-lite"/>
    </source>
</evidence>
<dbReference type="PANTHER" id="PTHR11620">
    <property type="entry name" value="60S RIBOSOMAL PROTEIN L23A"/>
    <property type="match status" value="1"/>
</dbReference>
<dbReference type="FunCoup" id="A0A0L0HVC6">
    <property type="interactions" value="318"/>
</dbReference>
<dbReference type="GO" id="GO:0003735">
    <property type="term" value="F:structural constituent of ribosome"/>
    <property type="evidence" value="ECO:0007669"/>
    <property type="project" value="InterPro"/>
</dbReference>
<keyword evidence="2" id="KW-0699">rRNA-binding</keyword>
<dbReference type="OMA" id="RLDHHKV"/>
<evidence type="ECO:0000313" key="9">
    <source>
        <dbReference type="EMBL" id="KND05037.1"/>
    </source>
</evidence>
<evidence type="ECO:0000256" key="4">
    <source>
        <dbReference type="ARBA" id="ARBA00022980"/>
    </source>
</evidence>
<dbReference type="GO" id="GO:0000027">
    <property type="term" value="P:ribosomal large subunit assembly"/>
    <property type="evidence" value="ECO:0007669"/>
    <property type="project" value="EnsemblFungi"/>
</dbReference>
<name>A0A0L0HVC6_SPIPD</name>
<dbReference type="GO" id="GO:0006412">
    <property type="term" value="P:translation"/>
    <property type="evidence" value="ECO:0007669"/>
    <property type="project" value="InterPro"/>
</dbReference>
<accession>A0A0L0HVC6</accession>
<dbReference type="SUPFAM" id="SSF54189">
    <property type="entry name" value="Ribosomal proteins S24e, L23 and L15e"/>
    <property type="match status" value="1"/>
</dbReference>
<dbReference type="HAMAP" id="MF_01369_A">
    <property type="entry name" value="Ribosomal_uL23_A"/>
    <property type="match status" value="1"/>
</dbReference>
<dbReference type="AlphaFoldDB" id="A0A0L0HVC6"/>
<evidence type="ECO:0000256" key="2">
    <source>
        <dbReference type="ARBA" id="ARBA00022730"/>
    </source>
</evidence>
<dbReference type="FunFam" id="3.30.70.330:FF:000035">
    <property type="entry name" value="60S ribosomal protein L23a"/>
    <property type="match status" value="1"/>
</dbReference>
<dbReference type="GO" id="GO:0019843">
    <property type="term" value="F:rRNA binding"/>
    <property type="evidence" value="ECO:0007669"/>
    <property type="project" value="UniProtKB-KW"/>
</dbReference>
<dbReference type="VEuPathDB" id="FungiDB:SPPG_00717"/>
<protein>
    <recommendedName>
        <fullName evidence="8">Large ribosomal subunit protein uL23 N-terminal domain-containing protein</fullName>
    </recommendedName>
</protein>
<keyword evidence="5 6" id="KW-0687">Ribonucleoprotein</keyword>
<evidence type="ECO:0000259" key="8">
    <source>
        <dbReference type="Pfam" id="PF03939"/>
    </source>
</evidence>
<dbReference type="PROSITE" id="PS00050">
    <property type="entry name" value="RIBOSOMAL_L23"/>
    <property type="match status" value="1"/>
</dbReference>